<reference evidence="2" key="2">
    <citation type="submission" date="2023-07" db="EMBL/GenBank/DDBJ databases">
        <title>Genome mining of underrepresented organisms for secondary metabolites.</title>
        <authorList>
            <person name="D'Agostino P.M."/>
        </authorList>
    </citation>
    <scope>NUCLEOTIDE SEQUENCE [LARGE SCALE GENOMIC DNA]</scope>
    <source>
        <strain evidence="2">WS4403</strain>
    </source>
</reference>
<dbReference type="Proteomes" id="UP001195624">
    <property type="component" value="Unassembled WGS sequence"/>
</dbReference>
<organism evidence="1 2">
    <name type="scientific">Winslowiella toletana</name>
    <dbReference type="NCBI Taxonomy" id="92490"/>
    <lineage>
        <taxon>Bacteria</taxon>
        <taxon>Pseudomonadati</taxon>
        <taxon>Pseudomonadota</taxon>
        <taxon>Gammaproteobacteria</taxon>
        <taxon>Enterobacterales</taxon>
        <taxon>Erwiniaceae</taxon>
        <taxon>Winslowiella</taxon>
    </lineage>
</organism>
<protein>
    <submittedName>
        <fullName evidence="1">Uncharacterized protein</fullName>
    </submittedName>
</protein>
<dbReference type="EMBL" id="JAGGMQ010000001">
    <property type="protein sequence ID" value="MBP2167037.1"/>
    <property type="molecule type" value="Genomic_DNA"/>
</dbReference>
<keyword evidence="2" id="KW-1185">Reference proteome</keyword>
<comment type="caution">
    <text evidence="1">The sequence shown here is derived from an EMBL/GenBank/DDBJ whole genome shotgun (WGS) entry which is preliminary data.</text>
</comment>
<name>A0ABS4P301_9GAMM</name>
<gene>
    <name evidence="1" type="ORF">J2125_000229</name>
</gene>
<evidence type="ECO:0000313" key="2">
    <source>
        <dbReference type="Proteomes" id="UP001195624"/>
    </source>
</evidence>
<reference evidence="1 2" key="1">
    <citation type="submission" date="2021-03" db="EMBL/GenBank/DDBJ databases">
        <authorList>
            <person name="D'Agostino P."/>
            <person name="Huntemann M."/>
            <person name="Clum A."/>
            <person name="Spunde A."/>
            <person name="Palaniappan K."/>
            <person name="Ritter S."/>
            <person name="Mikhailova N."/>
            <person name="Chen I.-M."/>
            <person name="Stamatis D."/>
            <person name="Reddy T."/>
            <person name="O'Malley R."/>
            <person name="Daum C."/>
            <person name="Shapiro N."/>
            <person name="Ivanova N."/>
            <person name="Kyrpides N."/>
            <person name="Woyke T."/>
        </authorList>
    </citation>
    <scope>NUCLEOTIDE SEQUENCE [LARGE SCALE GENOMIC DNA]</scope>
    <source>
        <strain evidence="1 2">WS4403</strain>
    </source>
</reference>
<accession>A0ABS4P301</accession>
<evidence type="ECO:0000313" key="1">
    <source>
        <dbReference type="EMBL" id="MBP2167037.1"/>
    </source>
</evidence>
<sequence length="90" mass="10738">MYFFWLLRVNRRSVRQGNVFTAIQFNGCYNQQVRQFVRNFSTFLLLFYSNENQTQLKLWQKMSVSPAMALPAVCYGIVYSLQIDIDFSFE</sequence>
<proteinExistence type="predicted"/>